<dbReference type="EMBL" id="FRFE01000016">
    <property type="protein sequence ID" value="SHO49881.1"/>
    <property type="molecule type" value="Genomic_DNA"/>
</dbReference>
<dbReference type="AlphaFoldDB" id="A0A1M7YBB0"/>
<reference evidence="1 2" key="1">
    <citation type="submission" date="2016-12" db="EMBL/GenBank/DDBJ databases">
        <authorList>
            <person name="Song W.-J."/>
            <person name="Kurnit D.M."/>
        </authorList>
    </citation>
    <scope>NUCLEOTIDE SEQUENCE [LARGE SCALE GENOMIC DNA]</scope>
    <source>
        <strain evidence="1 2">DSM 18488</strain>
    </source>
</reference>
<evidence type="ECO:0008006" key="3">
    <source>
        <dbReference type="Google" id="ProtNLM"/>
    </source>
</evidence>
<organism evidence="1 2">
    <name type="scientific">Desulfopila aestuarii DSM 18488</name>
    <dbReference type="NCBI Taxonomy" id="1121416"/>
    <lineage>
        <taxon>Bacteria</taxon>
        <taxon>Pseudomonadati</taxon>
        <taxon>Thermodesulfobacteriota</taxon>
        <taxon>Desulfobulbia</taxon>
        <taxon>Desulfobulbales</taxon>
        <taxon>Desulfocapsaceae</taxon>
        <taxon>Desulfopila</taxon>
    </lineage>
</organism>
<keyword evidence="2" id="KW-1185">Reference proteome</keyword>
<dbReference type="OrthoDB" id="9915188at2"/>
<evidence type="ECO:0000313" key="1">
    <source>
        <dbReference type="EMBL" id="SHO49881.1"/>
    </source>
</evidence>
<name>A0A1M7YBB0_9BACT</name>
<protein>
    <recommendedName>
        <fullName evidence="3">PilZ domain-containing protein</fullName>
    </recommendedName>
</protein>
<dbReference type="Proteomes" id="UP000184603">
    <property type="component" value="Unassembled WGS sequence"/>
</dbReference>
<proteinExistence type="predicted"/>
<gene>
    <name evidence="1" type="ORF">SAMN02745220_03130</name>
</gene>
<evidence type="ECO:0000313" key="2">
    <source>
        <dbReference type="Proteomes" id="UP000184603"/>
    </source>
</evidence>
<sequence>MSPFLPRDPRITIDTAVTILLAAADGRVLAGPVTGVLCNISKMGACIEVESPLASGHHFFYETLNNSTCSLVVEGVVPSKEPSQFSVAAFSVWMNGTEEERPPGFRIGLRFHERQAQLFRRFKRL</sequence>
<dbReference type="RefSeq" id="WP_073614598.1">
    <property type="nucleotide sequence ID" value="NZ_FRFE01000016.1"/>
</dbReference>
<accession>A0A1M7YBB0</accession>